<comment type="caution">
    <text evidence="1">The sequence shown here is derived from an EMBL/GenBank/DDBJ whole genome shotgun (WGS) entry which is preliminary data.</text>
</comment>
<organism evidence="1 2">
    <name type="scientific">Asbolus verrucosus</name>
    <name type="common">Desert ironclad beetle</name>
    <dbReference type="NCBI Taxonomy" id="1661398"/>
    <lineage>
        <taxon>Eukaryota</taxon>
        <taxon>Metazoa</taxon>
        <taxon>Ecdysozoa</taxon>
        <taxon>Arthropoda</taxon>
        <taxon>Hexapoda</taxon>
        <taxon>Insecta</taxon>
        <taxon>Pterygota</taxon>
        <taxon>Neoptera</taxon>
        <taxon>Endopterygota</taxon>
        <taxon>Coleoptera</taxon>
        <taxon>Polyphaga</taxon>
        <taxon>Cucujiformia</taxon>
        <taxon>Tenebrionidae</taxon>
        <taxon>Pimeliinae</taxon>
        <taxon>Asbolus</taxon>
    </lineage>
</organism>
<sequence>MRIFYCYGPAFITKNKLIISTRPEELQKKL</sequence>
<protein>
    <submittedName>
        <fullName evidence="1">Uncharacterized protein</fullName>
    </submittedName>
</protein>
<gene>
    <name evidence="1" type="ORF">BDFB_013673</name>
</gene>
<name>A0A482VTA3_ASBVE</name>
<accession>A0A482VTA3</accession>
<dbReference type="Proteomes" id="UP000292052">
    <property type="component" value="Unassembled WGS sequence"/>
</dbReference>
<evidence type="ECO:0000313" key="2">
    <source>
        <dbReference type="Proteomes" id="UP000292052"/>
    </source>
</evidence>
<evidence type="ECO:0000313" key="1">
    <source>
        <dbReference type="EMBL" id="RZC36024.1"/>
    </source>
</evidence>
<keyword evidence="2" id="KW-1185">Reference proteome</keyword>
<proteinExistence type="predicted"/>
<dbReference type="AlphaFoldDB" id="A0A482VTA3"/>
<dbReference type="EMBL" id="QDEB01065966">
    <property type="protein sequence ID" value="RZC36024.1"/>
    <property type="molecule type" value="Genomic_DNA"/>
</dbReference>
<reference evidence="1 2" key="1">
    <citation type="submission" date="2017-03" db="EMBL/GenBank/DDBJ databases">
        <title>Genome of the blue death feigning beetle - Asbolus verrucosus.</title>
        <authorList>
            <person name="Rider S.D."/>
        </authorList>
    </citation>
    <scope>NUCLEOTIDE SEQUENCE [LARGE SCALE GENOMIC DNA]</scope>
    <source>
        <strain evidence="1">Butters</strain>
        <tissue evidence="1">Head and leg muscle</tissue>
    </source>
</reference>